<evidence type="ECO:0000313" key="6">
    <source>
        <dbReference type="EMBL" id="HDS63768.1"/>
    </source>
</evidence>
<dbReference type="Pfam" id="PF01813">
    <property type="entry name" value="ATP-synt_D"/>
    <property type="match status" value="1"/>
</dbReference>
<dbReference type="AlphaFoldDB" id="A0A831PTL5"/>
<dbReference type="GO" id="GO:0005886">
    <property type="term" value="C:plasma membrane"/>
    <property type="evidence" value="ECO:0007669"/>
    <property type="project" value="UniProtKB-SubCell"/>
</dbReference>
<keyword evidence="4" id="KW-0472">Membrane</keyword>
<keyword evidence="4" id="KW-0066">ATP synthesis</keyword>
<evidence type="ECO:0000256" key="5">
    <source>
        <dbReference type="SAM" id="MobiDB-lite"/>
    </source>
</evidence>
<keyword evidence="2 4" id="KW-0813">Transport</keyword>
<dbReference type="GO" id="GO:0046933">
    <property type="term" value="F:proton-transporting ATP synthase activity, rotational mechanism"/>
    <property type="evidence" value="ECO:0007669"/>
    <property type="project" value="UniProtKB-UniRule"/>
</dbReference>
<comment type="subunit">
    <text evidence="4">Has multiple subunits with at least A(3), B(3), C, D, E, F, H, I and proteolipid K(x).</text>
</comment>
<dbReference type="NCBIfam" id="TIGR00309">
    <property type="entry name" value="V_ATPase_subD"/>
    <property type="match status" value="1"/>
</dbReference>
<protein>
    <recommendedName>
        <fullName evidence="4">A-type ATP synthase subunit D</fullName>
    </recommendedName>
</protein>
<evidence type="ECO:0000256" key="2">
    <source>
        <dbReference type="ARBA" id="ARBA00022448"/>
    </source>
</evidence>
<feature type="region of interest" description="Disordered" evidence="5">
    <location>
        <begin position="1"/>
        <end position="30"/>
    </location>
</feature>
<evidence type="ECO:0000256" key="1">
    <source>
        <dbReference type="ARBA" id="ARBA00005850"/>
    </source>
</evidence>
<sequence>MGSALPVPGRRAETDRSGPDRRPRAEGEDVSRRIIPGTRPTRIELLKIRKRIVVAEKGHELLQEKLDAMVLEFFRLQEERERLRKAAETAFADAYRPLLRAEMAMGARDLEDALALTPSIGEIAMERRTVMGTAVPAIRLPERLRDAEEPGYPLAAPGASLDEACRRCEEAVAAALVCAEAEGAMTRLADQIVTVRRRTNALAYMLIPSLLDTAAYIEDHLEEMEREDLYRRKHTKSLRREETKA</sequence>
<gene>
    <name evidence="4" type="primary">atpD</name>
    <name evidence="6" type="ORF">ENN52_06565</name>
</gene>
<dbReference type="PANTHER" id="PTHR11671">
    <property type="entry name" value="V-TYPE ATP SYNTHASE SUBUNIT D"/>
    <property type="match status" value="1"/>
</dbReference>
<dbReference type="GO" id="GO:0042777">
    <property type="term" value="P:proton motive force-driven plasma membrane ATP synthesis"/>
    <property type="evidence" value="ECO:0007669"/>
    <property type="project" value="UniProtKB-UniRule"/>
</dbReference>
<dbReference type="HAMAP" id="MF_00271">
    <property type="entry name" value="ATP_synth_D_arch"/>
    <property type="match status" value="1"/>
</dbReference>
<name>A0A831PTL5_9EURY</name>
<keyword evidence="4" id="KW-0375">Hydrogen ion transport</keyword>
<dbReference type="Proteomes" id="UP000885648">
    <property type="component" value="Unassembled WGS sequence"/>
</dbReference>
<dbReference type="GO" id="GO:0005524">
    <property type="term" value="F:ATP binding"/>
    <property type="evidence" value="ECO:0007669"/>
    <property type="project" value="UniProtKB-UniRule"/>
</dbReference>
<evidence type="ECO:0000256" key="3">
    <source>
        <dbReference type="ARBA" id="ARBA00023065"/>
    </source>
</evidence>
<comment type="similarity">
    <text evidence="1 4">Belongs to the V-ATPase D subunit family.</text>
</comment>
<comment type="subcellular location">
    <subcellularLocation>
        <location evidence="4">Cell membrane</location>
        <topology evidence="4">Peripheral membrane protein</topology>
    </subcellularLocation>
</comment>
<dbReference type="Gene3D" id="1.10.287.3240">
    <property type="match status" value="1"/>
</dbReference>
<dbReference type="EMBL" id="DSBY01000265">
    <property type="protein sequence ID" value="HDS63768.1"/>
    <property type="molecule type" value="Genomic_DNA"/>
</dbReference>
<keyword evidence="3 4" id="KW-0406">Ion transport</keyword>
<comment type="function">
    <text evidence="4">Component of the A-type ATP synthase that produces ATP from ADP in the presence of a proton gradient across the membrane.</text>
</comment>
<evidence type="ECO:0000256" key="4">
    <source>
        <dbReference type="HAMAP-Rule" id="MF_00271"/>
    </source>
</evidence>
<comment type="caution">
    <text evidence="6">The sequence shown here is derived from an EMBL/GenBank/DDBJ whole genome shotgun (WGS) entry which is preliminary data.</text>
</comment>
<dbReference type="GO" id="GO:0046961">
    <property type="term" value="F:proton-transporting ATPase activity, rotational mechanism"/>
    <property type="evidence" value="ECO:0007669"/>
    <property type="project" value="InterPro"/>
</dbReference>
<feature type="compositionally biased region" description="Basic and acidic residues" evidence="5">
    <location>
        <begin position="10"/>
        <end position="30"/>
    </location>
</feature>
<organism evidence="6">
    <name type="scientific">Methanofollis liminatans</name>
    <dbReference type="NCBI Taxonomy" id="2201"/>
    <lineage>
        <taxon>Archaea</taxon>
        <taxon>Methanobacteriati</taxon>
        <taxon>Methanobacteriota</taxon>
        <taxon>Stenosarchaea group</taxon>
        <taxon>Methanomicrobia</taxon>
        <taxon>Methanomicrobiales</taxon>
        <taxon>Methanomicrobiaceae</taxon>
        <taxon>Methanofollis</taxon>
    </lineage>
</organism>
<accession>A0A831PTL5</accession>
<reference evidence="6" key="1">
    <citation type="journal article" date="2020" name="mSystems">
        <title>Genome- and Community-Level Interaction Insights into Carbon Utilization and Element Cycling Functions of Hydrothermarchaeota in Hydrothermal Sediment.</title>
        <authorList>
            <person name="Zhou Z."/>
            <person name="Liu Y."/>
            <person name="Xu W."/>
            <person name="Pan J."/>
            <person name="Luo Z.H."/>
            <person name="Li M."/>
        </authorList>
    </citation>
    <scope>NUCLEOTIDE SEQUENCE</scope>
    <source>
        <strain evidence="6">SpSt-1183</strain>
    </source>
</reference>
<proteinExistence type="inferred from homology"/>
<dbReference type="InterPro" id="IPR002699">
    <property type="entry name" value="V_ATPase_D"/>
</dbReference>
<keyword evidence="4" id="KW-1003">Cell membrane</keyword>